<evidence type="ECO:0000256" key="3">
    <source>
        <dbReference type="ARBA" id="ARBA00023054"/>
    </source>
</evidence>
<evidence type="ECO:0000256" key="6">
    <source>
        <dbReference type="SAM" id="MobiDB-lite"/>
    </source>
</evidence>
<dbReference type="PROSITE" id="PS51721">
    <property type="entry name" value="G_CP"/>
    <property type="match status" value="1"/>
</dbReference>
<dbReference type="SUPFAM" id="SSF52540">
    <property type="entry name" value="P-loop containing nucleoside triphosphate hydrolases"/>
    <property type="match status" value="1"/>
</dbReference>
<dbReference type="PANTHER" id="PTHR11089">
    <property type="entry name" value="GTP-BINDING PROTEIN-RELATED"/>
    <property type="match status" value="1"/>
</dbReference>
<dbReference type="Gene3D" id="3.40.50.300">
    <property type="entry name" value="P-loop containing nucleotide triphosphate hydrolases"/>
    <property type="match status" value="1"/>
</dbReference>
<organism evidence="8 9">
    <name type="scientific">Schizopora paradoxa</name>
    <dbReference type="NCBI Taxonomy" id="27342"/>
    <lineage>
        <taxon>Eukaryota</taxon>
        <taxon>Fungi</taxon>
        <taxon>Dikarya</taxon>
        <taxon>Basidiomycota</taxon>
        <taxon>Agaricomycotina</taxon>
        <taxon>Agaricomycetes</taxon>
        <taxon>Hymenochaetales</taxon>
        <taxon>Schizoporaceae</taxon>
        <taxon>Schizopora</taxon>
    </lineage>
</organism>
<dbReference type="FunFam" id="1.10.1580.10:FF:000002">
    <property type="entry name" value="Guanine nucleotide-binding protein-like 3 (nucleolar)-like"/>
    <property type="match status" value="1"/>
</dbReference>
<gene>
    <name evidence="8" type="ORF">SCHPADRAFT_197495</name>
</gene>
<evidence type="ECO:0000313" key="8">
    <source>
        <dbReference type="EMBL" id="KLO16885.1"/>
    </source>
</evidence>
<dbReference type="InterPro" id="IPR023179">
    <property type="entry name" value="GTP-bd_ortho_bundle_sf"/>
</dbReference>
<dbReference type="GO" id="GO:0016787">
    <property type="term" value="F:hydrolase activity"/>
    <property type="evidence" value="ECO:0007669"/>
    <property type="project" value="UniProtKB-KW"/>
</dbReference>
<dbReference type="FunCoup" id="A0A0H2RXQ3">
    <property type="interactions" value="414"/>
</dbReference>
<dbReference type="GO" id="GO:0005525">
    <property type="term" value="F:GTP binding"/>
    <property type="evidence" value="ECO:0007669"/>
    <property type="project" value="UniProtKB-KW"/>
</dbReference>
<dbReference type="Proteomes" id="UP000053477">
    <property type="component" value="Unassembled WGS sequence"/>
</dbReference>
<sequence length="445" mass="48006">MAKNNVKKHVPSKTKLKKDPGIPKLPDLKQRKSIQQQKAIKKVAFPGHADADAVMAAEPTLSSLALLAAEAQAQEASSSNLGESPSSGVNGSVQAQQRRYYIRTLHKVIDEADIVILVLDARDPEGCRSRLVEEEVRRREHEGKKLVFVLNKVDLIPRANAEAWLRHLRHTAPTLPFKSSTQQQRTNLTSHTSPALLNLLKAYRRPTGAKTSITVGVVGYPNVGKSSLINSLKRAKVCGVAAEAGYTKDMQCVQVERGVRVLDSPGVVFDDESAEAAAGSMLLRNVLKVEDIPDPIAVVEQILVKTEHSKLQEIYSIPQFNSTLEFLTMIALSAGRLHKGGTPDILAAARQVIQDWNAQKIPYFSVPPSVHSSSVPVTLSDSTIAKYGIEGNVAPGAENIGAAAIVTEFAPAFDLGNLFSQADSGAFNGSSGDCDMQDGHEDDQS</sequence>
<dbReference type="PANTHER" id="PTHR11089:SF30">
    <property type="entry name" value="GUANINE NUCLEOTIDE-BINDING PROTEIN-LIKE 3 HOMOLOG"/>
    <property type="match status" value="1"/>
</dbReference>
<reference evidence="8 9" key="1">
    <citation type="submission" date="2015-04" db="EMBL/GenBank/DDBJ databases">
        <title>Complete genome sequence of Schizopora paradoxa KUC8140, a cosmopolitan wood degrader in East Asia.</title>
        <authorList>
            <consortium name="DOE Joint Genome Institute"/>
            <person name="Min B."/>
            <person name="Park H."/>
            <person name="Jang Y."/>
            <person name="Kim J.-J."/>
            <person name="Kim K.H."/>
            <person name="Pangilinan J."/>
            <person name="Lipzen A."/>
            <person name="Riley R."/>
            <person name="Grigoriev I.V."/>
            <person name="Spatafora J.W."/>
            <person name="Choi I.-G."/>
        </authorList>
    </citation>
    <scope>NUCLEOTIDE SEQUENCE [LARGE SCALE GENOMIC DNA]</scope>
    <source>
        <strain evidence="8 9">KUC8140</strain>
    </source>
</reference>
<evidence type="ECO:0000256" key="2">
    <source>
        <dbReference type="ARBA" id="ARBA00022741"/>
    </source>
</evidence>
<dbReference type="EMBL" id="KQ085911">
    <property type="protein sequence ID" value="KLO16885.1"/>
    <property type="molecule type" value="Genomic_DNA"/>
</dbReference>
<dbReference type="InterPro" id="IPR006073">
    <property type="entry name" value="GTP-bd"/>
</dbReference>
<dbReference type="PRINTS" id="PR00326">
    <property type="entry name" value="GTP1OBG"/>
</dbReference>
<keyword evidence="5" id="KW-0539">Nucleus</keyword>
<feature type="domain" description="CP-type G" evidence="7">
    <location>
        <begin position="102"/>
        <end position="270"/>
    </location>
</feature>
<dbReference type="GO" id="GO:0005730">
    <property type="term" value="C:nucleolus"/>
    <property type="evidence" value="ECO:0007669"/>
    <property type="project" value="TreeGrafter"/>
</dbReference>
<keyword evidence="8" id="KW-0378">Hydrolase</keyword>
<dbReference type="InterPro" id="IPR050755">
    <property type="entry name" value="TRAFAC_YlqF/YawG_RiboMat"/>
</dbReference>
<feature type="compositionally biased region" description="Basic and acidic residues" evidence="6">
    <location>
        <begin position="17"/>
        <end position="26"/>
    </location>
</feature>
<dbReference type="OrthoDB" id="444945at2759"/>
<keyword evidence="3" id="KW-0175">Coiled coil</keyword>
<name>A0A0H2RXQ3_9AGAM</name>
<evidence type="ECO:0000259" key="7">
    <source>
        <dbReference type="PROSITE" id="PS51721"/>
    </source>
</evidence>
<dbReference type="InParanoid" id="A0A0H2RXQ3"/>
<feature type="compositionally biased region" description="Basic residues" evidence="6">
    <location>
        <begin position="1"/>
        <end position="16"/>
    </location>
</feature>
<keyword evidence="2" id="KW-0547">Nucleotide-binding</keyword>
<dbReference type="InterPro" id="IPR030378">
    <property type="entry name" value="G_CP_dom"/>
</dbReference>
<dbReference type="InterPro" id="IPR027417">
    <property type="entry name" value="P-loop_NTPase"/>
</dbReference>
<dbReference type="Gene3D" id="1.10.1580.10">
    <property type="match status" value="1"/>
</dbReference>
<evidence type="ECO:0000256" key="4">
    <source>
        <dbReference type="ARBA" id="ARBA00023134"/>
    </source>
</evidence>
<evidence type="ECO:0000256" key="1">
    <source>
        <dbReference type="ARBA" id="ARBA00004123"/>
    </source>
</evidence>
<dbReference type="AlphaFoldDB" id="A0A0H2RXQ3"/>
<keyword evidence="9" id="KW-1185">Reference proteome</keyword>
<dbReference type="CDD" id="cd04178">
    <property type="entry name" value="Nucleostemin_like"/>
    <property type="match status" value="1"/>
</dbReference>
<evidence type="ECO:0000256" key="5">
    <source>
        <dbReference type="ARBA" id="ARBA00023242"/>
    </source>
</evidence>
<keyword evidence="4" id="KW-0342">GTP-binding</keyword>
<evidence type="ECO:0000313" key="9">
    <source>
        <dbReference type="Proteomes" id="UP000053477"/>
    </source>
</evidence>
<dbReference type="Pfam" id="PF01926">
    <property type="entry name" value="MMR_HSR1"/>
    <property type="match status" value="1"/>
</dbReference>
<feature type="region of interest" description="Disordered" evidence="6">
    <location>
        <begin position="1"/>
        <end position="26"/>
    </location>
</feature>
<dbReference type="STRING" id="27342.A0A0H2RXQ3"/>
<accession>A0A0H2RXQ3</accession>
<proteinExistence type="predicted"/>
<protein>
    <submittedName>
        <fullName evidence="8">p-loop containing nucleoside triphosphate hydrolase protein</fullName>
    </submittedName>
</protein>
<comment type="subcellular location">
    <subcellularLocation>
        <location evidence="1">Nucleus</location>
    </subcellularLocation>
</comment>